<dbReference type="Proteomes" id="UP000297322">
    <property type="component" value="Unassembled WGS sequence"/>
</dbReference>
<proteinExistence type="predicted"/>
<reference evidence="2 3" key="1">
    <citation type="submission" date="2019-03" db="EMBL/GenBank/DDBJ databases">
        <title>Biocontrol and xenobiotic degradation properties of endophytic Pseudomonas fluorescens strain BRZ63.</title>
        <authorList>
            <person name="Chlebek D.A."/>
            <person name="Pinski A."/>
            <person name="Zur J.P."/>
            <person name="Michalska J."/>
            <person name="Hupert-Kocurek K.T."/>
        </authorList>
    </citation>
    <scope>NUCLEOTIDE SEQUENCE [LARGE SCALE GENOMIC DNA]</scope>
    <source>
        <strain evidence="2 3">BRZ63</strain>
    </source>
</reference>
<gene>
    <name evidence="2" type="ORF">E4T65_30440</name>
</gene>
<accession>A0A4Y9SZI0</accession>
<name>A0A4Y9SZI0_PSEFL</name>
<dbReference type="AlphaFoldDB" id="A0A4Y9SZI0"/>
<organism evidence="2 3">
    <name type="scientific">Pseudomonas fluorescens</name>
    <dbReference type="NCBI Taxonomy" id="294"/>
    <lineage>
        <taxon>Bacteria</taxon>
        <taxon>Pseudomonadati</taxon>
        <taxon>Pseudomonadota</taxon>
        <taxon>Gammaproteobacteria</taxon>
        <taxon>Pseudomonadales</taxon>
        <taxon>Pseudomonadaceae</taxon>
        <taxon>Pseudomonas</taxon>
    </lineage>
</organism>
<feature type="compositionally biased region" description="Polar residues" evidence="1">
    <location>
        <begin position="109"/>
        <end position="121"/>
    </location>
</feature>
<protein>
    <submittedName>
        <fullName evidence="2">Uncharacterized protein</fullName>
    </submittedName>
</protein>
<evidence type="ECO:0000256" key="1">
    <source>
        <dbReference type="SAM" id="MobiDB-lite"/>
    </source>
</evidence>
<evidence type="ECO:0000313" key="3">
    <source>
        <dbReference type="Proteomes" id="UP000297322"/>
    </source>
</evidence>
<comment type="caution">
    <text evidence="2">The sequence shown here is derived from an EMBL/GenBank/DDBJ whole genome shotgun (WGS) entry which is preliminary data.</text>
</comment>
<feature type="region of interest" description="Disordered" evidence="1">
    <location>
        <begin position="95"/>
        <end position="121"/>
    </location>
</feature>
<feature type="compositionally biased region" description="Polar residues" evidence="1">
    <location>
        <begin position="55"/>
        <end position="76"/>
    </location>
</feature>
<feature type="region of interest" description="Disordered" evidence="1">
    <location>
        <begin position="54"/>
        <end position="78"/>
    </location>
</feature>
<sequence>MVVNDNDGSLTPRGALRFFASRLAPTGEECTTTVQTDGTVIGIVPPLFAGAAVGSETSTPAKPELTTNPRYETGTNIDPPVVPCANGCNAMCPSGQHLPKQKTARKNPCSKSLTTSSQGKY</sequence>
<dbReference type="EMBL" id="SPVI01000330">
    <property type="protein sequence ID" value="TFW32096.1"/>
    <property type="molecule type" value="Genomic_DNA"/>
</dbReference>
<evidence type="ECO:0000313" key="2">
    <source>
        <dbReference type="EMBL" id="TFW32096.1"/>
    </source>
</evidence>